<gene>
    <name evidence="1" type="ORF">T265_16143</name>
</gene>
<dbReference type="AlphaFoldDB" id="A0A074YUC5"/>
<protein>
    <submittedName>
        <fullName evidence="1">Uncharacterized protein</fullName>
    </submittedName>
</protein>
<dbReference type="KEGG" id="ovi:T265_16143"/>
<name>A0A074YUC5_OPIVI</name>
<dbReference type="RefSeq" id="XP_009177940.1">
    <property type="nucleotide sequence ID" value="XM_009179676.1"/>
</dbReference>
<sequence length="68" mass="7643">IRLLVSRWCYSSQPHSPEEVPSPRQIRLSVPQLLGDLTSAFKFLEPSQRSRKALSVGIPEPGLLDEDN</sequence>
<organism evidence="1 2">
    <name type="scientific">Opisthorchis viverrini</name>
    <name type="common">Southeast Asian liver fluke</name>
    <dbReference type="NCBI Taxonomy" id="6198"/>
    <lineage>
        <taxon>Eukaryota</taxon>
        <taxon>Metazoa</taxon>
        <taxon>Spiralia</taxon>
        <taxon>Lophotrochozoa</taxon>
        <taxon>Platyhelminthes</taxon>
        <taxon>Trematoda</taxon>
        <taxon>Digenea</taxon>
        <taxon>Opisthorchiida</taxon>
        <taxon>Opisthorchiata</taxon>
        <taxon>Opisthorchiidae</taxon>
        <taxon>Opisthorchis</taxon>
    </lineage>
</organism>
<feature type="non-terminal residue" evidence="1">
    <location>
        <position position="68"/>
    </location>
</feature>
<accession>A0A074YUC5</accession>
<dbReference type="OrthoDB" id="6022711at2759"/>
<dbReference type="EMBL" id="KL603726">
    <property type="protein sequence ID" value="KER18313.1"/>
    <property type="molecule type" value="Genomic_DNA"/>
</dbReference>
<evidence type="ECO:0000313" key="2">
    <source>
        <dbReference type="Proteomes" id="UP000054324"/>
    </source>
</evidence>
<dbReference type="GeneID" id="20330308"/>
<keyword evidence="2" id="KW-1185">Reference proteome</keyword>
<dbReference type="Proteomes" id="UP000054324">
    <property type="component" value="Unassembled WGS sequence"/>
</dbReference>
<feature type="non-terminal residue" evidence="1">
    <location>
        <position position="1"/>
    </location>
</feature>
<reference evidence="1 2" key="1">
    <citation type="submission" date="2013-11" db="EMBL/GenBank/DDBJ databases">
        <title>Opisthorchis viverrini - life in the bile duct.</title>
        <authorList>
            <person name="Young N.D."/>
            <person name="Nagarajan N."/>
            <person name="Lin S.J."/>
            <person name="Korhonen P.K."/>
            <person name="Jex A.R."/>
            <person name="Hall R.S."/>
            <person name="Safavi-Hemami H."/>
            <person name="Kaewkong W."/>
            <person name="Bertrand D."/>
            <person name="Gao S."/>
            <person name="Seet Q."/>
            <person name="Wongkham S."/>
            <person name="Teh B.T."/>
            <person name="Wongkham C."/>
            <person name="Intapan P.M."/>
            <person name="Maleewong W."/>
            <person name="Yang X."/>
            <person name="Hu M."/>
            <person name="Wang Z."/>
            <person name="Hofmann A."/>
            <person name="Sternberg P.W."/>
            <person name="Tan P."/>
            <person name="Wang J."/>
            <person name="Gasser R.B."/>
        </authorList>
    </citation>
    <scope>NUCLEOTIDE SEQUENCE [LARGE SCALE GENOMIC DNA]</scope>
</reference>
<evidence type="ECO:0000313" key="1">
    <source>
        <dbReference type="EMBL" id="KER18313.1"/>
    </source>
</evidence>
<dbReference type="CTD" id="20330308"/>
<proteinExistence type="predicted"/>